<sequence>MKRILYSGTGLLLIAVLFLAFNMASGLLLTGVRLDLTQNKLYSISAGTRQILAELKEPLDLNFYFSNSEAKELAPLRSYAVRVQELLKVYEQESAGKIRLHVIDPLPFSEEEDKAGAFGLEALALGQGGAPVFFGLAGTDAQNNAQVIPFFAPDQEELLEYDISRLIQTLAHPQRPVLGLLSSLPANGGFDVRTQRKTEPWAILRELRQEYDLKELKTDTRDIPGDVDVLVLLHPKKLSQPTLYAIDQFVLRGGRLLAFVDPYSEQDSGEEYFGVQSKDKSSGLEPLFKAWGLHLQPGKVLGDNLYALFDSAKEGEPALPRPFTIGVPQAAMSQEDPSTSGLEFIALSTAGILEPVAGASSQFTALLSTSDSAKPFEADRFDKPADQQQALRDLAQPGQRYVIAARVQGPVKSAFAEGIDGRKDGLKQAQQVNLLVVADTDLLSDRMWLGTEDINGRTAPRPWADNASFVLNALDNLAGSDALNSLRSRGPYSRPFVVVERLRREAETSFRAKRLALEESLEEAEAKLQQLQGASPKSQSLSAEQQATVRQFMQEKSRIRKELREVQYQLNADIDQLGRNLKIVNIALMPLLVSLCMLLVWAVRYLRRKHATSRKAALAAGSPAA</sequence>
<evidence type="ECO:0000256" key="1">
    <source>
        <dbReference type="SAM" id="Phobius"/>
    </source>
</evidence>
<evidence type="ECO:0000259" key="2">
    <source>
        <dbReference type="Pfam" id="PF09822"/>
    </source>
</evidence>
<dbReference type="KEGG" id="pcz:PCL1606_30620"/>
<dbReference type="RefSeq" id="WP_045883135.1">
    <property type="nucleotide sequence ID" value="NZ_CP011110.1"/>
</dbReference>
<evidence type="ECO:0000259" key="3">
    <source>
        <dbReference type="Pfam" id="PF23357"/>
    </source>
</evidence>
<dbReference type="Proteomes" id="UP000032748">
    <property type="component" value="Chromosome"/>
</dbReference>
<gene>
    <name evidence="4" type="ORF">PCL1606_30620</name>
</gene>
<dbReference type="Pfam" id="PF09822">
    <property type="entry name" value="ABC_transp_aux"/>
    <property type="match status" value="1"/>
</dbReference>
<organism evidence="4 5">
    <name type="scientific">Pseudomonas chlororaphis</name>
    <dbReference type="NCBI Taxonomy" id="587753"/>
    <lineage>
        <taxon>Bacteria</taxon>
        <taxon>Pseudomonadati</taxon>
        <taxon>Pseudomonadota</taxon>
        <taxon>Gammaproteobacteria</taxon>
        <taxon>Pseudomonadales</taxon>
        <taxon>Pseudomonadaceae</taxon>
        <taxon>Pseudomonas</taxon>
    </lineage>
</organism>
<dbReference type="OrthoDB" id="9777219at2"/>
<protein>
    <submittedName>
        <fullName evidence="4">ABC transporter</fullName>
    </submittedName>
</protein>
<name>A0A0D5XZH7_9PSED</name>
<feature type="transmembrane region" description="Helical" evidence="1">
    <location>
        <begin position="586"/>
        <end position="606"/>
    </location>
</feature>
<proteinExistence type="predicted"/>
<keyword evidence="1" id="KW-0812">Transmembrane</keyword>
<dbReference type="InterPro" id="IPR055396">
    <property type="entry name" value="DUF7088"/>
</dbReference>
<feature type="domain" description="DUF7088" evidence="3">
    <location>
        <begin position="38"/>
        <end position="138"/>
    </location>
</feature>
<evidence type="ECO:0000313" key="4">
    <source>
        <dbReference type="EMBL" id="AKA24513.1"/>
    </source>
</evidence>
<keyword evidence="1" id="KW-0472">Membrane</keyword>
<accession>A0A0D5XZH7</accession>
<keyword evidence="1" id="KW-1133">Transmembrane helix</keyword>
<dbReference type="InterPro" id="IPR019196">
    <property type="entry name" value="ABC_transp_unknown"/>
</dbReference>
<dbReference type="Pfam" id="PF23357">
    <property type="entry name" value="DUF7088"/>
    <property type="match status" value="1"/>
</dbReference>
<feature type="domain" description="ABC-type uncharacterised transport system" evidence="2">
    <location>
        <begin position="175"/>
        <end position="473"/>
    </location>
</feature>
<dbReference type="PATRIC" id="fig|587753.10.peg.3054"/>
<evidence type="ECO:0000313" key="5">
    <source>
        <dbReference type="Proteomes" id="UP000032748"/>
    </source>
</evidence>
<dbReference type="AlphaFoldDB" id="A0A0D5XZH7"/>
<reference evidence="4 5" key="1">
    <citation type="journal article" date="2015" name="Mol. Plant Microbe Interact.">
        <title>Comparative Genomic Analysis of Pseudomonas chlororaphis PCL1606 Reveals New Insight into Antifungal Compounds Involved in Biocontrol.</title>
        <authorList>
            <person name="Calderon C.E."/>
            <person name="Ramos C."/>
            <person name="de Vicente A."/>
            <person name="Cazorla F.M."/>
        </authorList>
    </citation>
    <scope>NUCLEOTIDE SEQUENCE [LARGE SCALE GENOMIC DNA]</scope>
    <source>
        <strain evidence="4 5">PCL1606</strain>
    </source>
</reference>
<dbReference type="EMBL" id="CP011110">
    <property type="protein sequence ID" value="AKA24513.1"/>
    <property type="molecule type" value="Genomic_DNA"/>
</dbReference>